<dbReference type="FunFam" id="3.40.50.2300:FF:000001">
    <property type="entry name" value="DNA-binding response regulator PhoB"/>
    <property type="match status" value="1"/>
</dbReference>
<feature type="domain" description="OmpR/PhoB-type" evidence="10">
    <location>
        <begin position="149"/>
        <end position="245"/>
    </location>
</feature>
<evidence type="ECO:0000256" key="6">
    <source>
        <dbReference type="PROSITE-ProRule" id="PRU00169"/>
    </source>
</evidence>
<keyword evidence="3" id="KW-0805">Transcription regulation</keyword>
<evidence type="ECO:0000313" key="11">
    <source>
        <dbReference type="EMBL" id="GCE04746.1"/>
    </source>
</evidence>
<feature type="compositionally biased region" description="Polar residues" evidence="8">
    <location>
        <begin position="126"/>
        <end position="136"/>
    </location>
</feature>
<dbReference type="SUPFAM" id="SSF46894">
    <property type="entry name" value="C-terminal effector domain of the bipartite response regulators"/>
    <property type="match status" value="1"/>
</dbReference>
<dbReference type="OrthoDB" id="5243815at2"/>
<reference evidence="12" key="1">
    <citation type="submission" date="2018-12" db="EMBL/GenBank/DDBJ databases">
        <title>Tengunoibacter tsumagoiensis gen. nov., sp. nov., Dictyobacter kobayashii sp. nov., D. alpinus sp. nov., and D. joshuensis sp. nov. and description of Dictyobacteraceae fam. nov. within the order Ktedonobacterales isolated from Tengu-no-mugimeshi.</title>
        <authorList>
            <person name="Wang C.M."/>
            <person name="Zheng Y."/>
            <person name="Sakai Y."/>
            <person name="Toyoda A."/>
            <person name="Minakuchi Y."/>
            <person name="Abe K."/>
            <person name="Yokota A."/>
            <person name="Yabe S."/>
        </authorList>
    </citation>
    <scope>NUCLEOTIDE SEQUENCE [LARGE SCALE GENOMIC DNA]</scope>
    <source>
        <strain evidence="12">S-27</strain>
    </source>
</reference>
<evidence type="ECO:0000313" key="12">
    <source>
        <dbReference type="Proteomes" id="UP000287224"/>
    </source>
</evidence>
<evidence type="ECO:0000256" key="3">
    <source>
        <dbReference type="ARBA" id="ARBA00023015"/>
    </source>
</evidence>
<dbReference type="GO" id="GO:0000976">
    <property type="term" value="F:transcription cis-regulatory region binding"/>
    <property type="evidence" value="ECO:0007669"/>
    <property type="project" value="TreeGrafter"/>
</dbReference>
<dbReference type="SMART" id="SM00862">
    <property type="entry name" value="Trans_reg_C"/>
    <property type="match status" value="1"/>
</dbReference>
<dbReference type="EMBL" id="BIFQ01000001">
    <property type="protein sequence ID" value="GCE04746.1"/>
    <property type="molecule type" value="Genomic_DNA"/>
</dbReference>
<dbReference type="Gene3D" id="3.40.50.2300">
    <property type="match status" value="1"/>
</dbReference>
<dbReference type="GO" id="GO:0032993">
    <property type="term" value="C:protein-DNA complex"/>
    <property type="evidence" value="ECO:0007669"/>
    <property type="project" value="TreeGrafter"/>
</dbReference>
<dbReference type="InterPro" id="IPR011006">
    <property type="entry name" value="CheY-like_superfamily"/>
</dbReference>
<sequence length="245" mass="27814">MASILVVEDEIDICNLIRKELESQGYQVYQAFDGEAALRLVEQLSLNLVILDWMLPKLDGLTVCRTIRQKHLLPIIMLTARTDEVDRILGLEVGADDYISKPFSVRELTARVRAMLRRIDLDAQTPVDTQSSSASSRPDPFARSSSITPPPIVRGPLYISLAEHTVTLENRPLDLTPKEYDLLVLLSKNPGRAFSREFLLQELWGYDYDGFDRTVDTHITRLRKKLGPLGEKIMTVWGVGYRFVV</sequence>
<evidence type="ECO:0000259" key="10">
    <source>
        <dbReference type="PROSITE" id="PS51755"/>
    </source>
</evidence>
<protein>
    <submittedName>
        <fullName evidence="11">DNA-binding response regulator</fullName>
    </submittedName>
</protein>
<dbReference type="InterPro" id="IPR036388">
    <property type="entry name" value="WH-like_DNA-bd_sf"/>
</dbReference>
<dbReference type="InterPro" id="IPR016032">
    <property type="entry name" value="Sig_transdc_resp-reg_C-effctor"/>
</dbReference>
<dbReference type="GO" id="GO:0000156">
    <property type="term" value="F:phosphorelay response regulator activity"/>
    <property type="evidence" value="ECO:0007669"/>
    <property type="project" value="TreeGrafter"/>
</dbReference>
<dbReference type="FunFam" id="1.10.10.10:FF:000018">
    <property type="entry name" value="DNA-binding response regulator ResD"/>
    <property type="match status" value="1"/>
</dbReference>
<feature type="region of interest" description="Disordered" evidence="8">
    <location>
        <begin position="125"/>
        <end position="148"/>
    </location>
</feature>
<dbReference type="InterPro" id="IPR001867">
    <property type="entry name" value="OmpR/PhoB-type_DNA-bd"/>
</dbReference>
<evidence type="ECO:0000256" key="8">
    <source>
        <dbReference type="SAM" id="MobiDB-lite"/>
    </source>
</evidence>
<dbReference type="InterPro" id="IPR001789">
    <property type="entry name" value="Sig_transdc_resp-reg_receiver"/>
</dbReference>
<organism evidence="11 12">
    <name type="scientific">Dictyobacter aurantiacus</name>
    <dbReference type="NCBI Taxonomy" id="1936993"/>
    <lineage>
        <taxon>Bacteria</taxon>
        <taxon>Bacillati</taxon>
        <taxon>Chloroflexota</taxon>
        <taxon>Ktedonobacteria</taxon>
        <taxon>Ktedonobacterales</taxon>
        <taxon>Dictyobacteraceae</taxon>
        <taxon>Dictyobacter</taxon>
    </lineage>
</organism>
<dbReference type="AlphaFoldDB" id="A0A401ZD36"/>
<dbReference type="Pfam" id="PF00072">
    <property type="entry name" value="Response_reg"/>
    <property type="match status" value="1"/>
</dbReference>
<feature type="domain" description="Response regulatory" evidence="9">
    <location>
        <begin position="3"/>
        <end position="116"/>
    </location>
</feature>
<dbReference type="Proteomes" id="UP000287224">
    <property type="component" value="Unassembled WGS sequence"/>
</dbReference>
<dbReference type="PANTHER" id="PTHR48111">
    <property type="entry name" value="REGULATOR OF RPOS"/>
    <property type="match status" value="1"/>
</dbReference>
<dbReference type="GO" id="GO:0006355">
    <property type="term" value="P:regulation of DNA-templated transcription"/>
    <property type="evidence" value="ECO:0007669"/>
    <property type="project" value="InterPro"/>
</dbReference>
<evidence type="ECO:0000256" key="5">
    <source>
        <dbReference type="ARBA" id="ARBA00023163"/>
    </source>
</evidence>
<dbReference type="RefSeq" id="WP_126595863.1">
    <property type="nucleotide sequence ID" value="NZ_BIFQ01000001.1"/>
</dbReference>
<feature type="DNA-binding region" description="OmpR/PhoB-type" evidence="7">
    <location>
        <begin position="149"/>
        <end position="245"/>
    </location>
</feature>
<accession>A0A401ZD36</accession>
<comment type="caution">
    <text evidence="11">The sequence shown here is derived from an EMBL/GenBank/DDBJ whole genome shotgun (WGS) entry which is preliminary data.</text>
</comment>
<dbReference type="PROSITE" id="PS50110">
    <property type="entry name" value="RESPONSE_REGULATORY"/>
    <property type="match status" value="1"/>
</dbReference>
<dbReference type="SUPFAM" id="SSF52172">
    <property type="entry name" value="CheY-like"/>
    <property type="match status" value="1"/>
</dbReference>
<evidence type="ECO:0000259" key="9">
    <source>
        <dbReference type="PROSITE" id="PS50110"/>
    </source>
</evidence>
<keyword evidence="2" id="KW-0902">Two-component regulatory system</keyword>
<dbReference type="InterPro" id="IPR039420">
    <property type="entry name" value="WalR-like"/>
</dbReference>
<dbReference type="Gene3D" id="6.10.250.690">
    <property type="match status" value="1"/>
</dbReference>
<evidence type="ECO:0000256" key="1">
    <source>
        <dbReference type="ARBA" id="ARBA00022553"/>
    </source>
</evidence>
<evidence type="ECO:0000256" key="4">
    <source>
        <dbReference type="ARBA" id="ARBA00023125"/>
    </source>
</evidence>
<keyword evidence="4 7" id="KW-0238">DNA-binding</keyword>
<dbReference type="PROSITE" id="PS51755">
    <property type="entry name" value="OMPR_PHOB"/>
    <property type="match status" value="1"/>
</dbReference>
<dbReference type="CDD" id="cd00383">
    <property type="entry name" value="trans_reg_C"/>
    <property type="match status" value="1"/>
</dbReference>
<name>A0A401ZD36_9CHLR</name>
<dbReference type="Pfam" id="PF00486">
    <property type="entry name" value="Trans_reg_C"/>
    <property type="match status" value="1"/>
</dbReference>
<dbReference type="GO" id="GO:0005829">
    <property type="term" value="C:cytosol"/>
    <property type="evidence" value="ECO:0007669"/>
    <property type="project" value="TreeGrafter"/>
</dbReference>
<dbReference type="SMART" id="SM00448">
    <property type="entry name" value="REC"/>
    <property type="match status" value="1"/>
</dbReference>
<keyword evidence="12" id="KW-1185">Reference proteome</keyword>
<proteinExistence type="predicted"/>
<feature type="modified residue" description="4-aspartylphosphate" evidence="6">
    <location>
        <position position="52"/>
    </location>
</feature>
<evidence type="ECO:0000256" key="7">
    <source>
        <dbReference type="PROSITE-ProRule" id="PRU01091"/>
    </source>
</evidence>
<dbReference type="Gene3D" id="1.10.10.10">
    <property type="entry name" value="Winged helix-like DNA-binding domain superfamily/Winged helix DNA-binding domain"/>
    <property type="match status" value="1"/>
</dbReference>
<keyword evidence="1 6" id="KW-0597">Phosphoprotein</keyword>
<evidence type="ECO:0000256" key="2">
    <source>
        <dbReference type="ARBA" id="ARBA00023012"/>
    </source>
</evidence>
<gene>
    <name evidence="11" type="primary">drrA</name>
    <name evidence="11" type="ORF">KDAU_20750</name>
</gene>
<keyword evidence="5" id="KW-0804">Transcription</keyword>
<dbReference type="PANTHER" id="PTHR48111:SF40">
    <property type="entry name" value="PHOSPHATE REGULON TRANSCRIPTIONAL REGULATORY PROTEIN PHOB"/>
    <property type="match status" value="1"/>
</dbReference>